<dbReference type="EMBL" id="CP009817">
    <property type="protein sequence ID" value="ATZ56475.1"/>
    <property type="molecule type" value="Genomic_DNA"/>
</dbReference>
<dbReference type="PANTHER" id="PTHR42748:SF11">
    <property type="entry name" value="NMRA-LIKE DOMAIN-CONTAINING PROTEIN"/>
    <property type="match status" value="1"/>
</dbReference>
<dbReference type="InterPro" id="IPR036291">
    <property type="entry name" value="NAD(P)-bd_dom_sf"/>
</dbReference>
<proteinExistence type="inferred from homology"/>
<dbReference type="GeneID" id="5427796"/>
<dbReference type="VEuPathDB" id="FungiDB:Bcin13g03110"/>
<evidence type="ECO:0000256" key="1">
    <source>
        <dbReference type="ARBA" id="ARBA00006328"/>
    </source>
</evidence>
<evidence type="ECO:0000256" key="2">
    <source>
        <dbReference type="ARBA" id="ARBA00022857"/>
    </source>
</evidence>
<dbReference type="RefSeq" id="XP_001547304.1">
    <property type="nucleotide sequence ID" value="XM_001547254.2"/>
</dbReference>
<dbReference type="OMA" id="PYIDITE"/>
<name>A0A384K0W5_BOTFB</name>
<dbReference type="Proteomes" id="UP000001798">
    <property type="component" value="Chromosome 13"/>
</dbReference>
<keyword evidence="5" id="KW-1185">Reference proteome</keyword>
<evidence type="ECO:0000313" key="4">
    <source>
        <dbReference type="EMBL" id="ATZ56475.1"/>
    </source>
</evidence>
<dbReference type="AlphaFoldDB" id="A0A384K0W5"/>
<protein>
    <submittedName>
        <fullName evidence="4">Bcpio2</fullName>
    </submittedName>
</protein>
<keyword evidence="2" id="KW-0521">NADP</keyword>
<dbReference type="KEGG" id="bfu:BCIN_13g03110"/>
<dbReference type="GO" id="GO:0005634">
    <property type="term" value="C:nucleus"/>
    <property type="evidence" value="ECO:0007669"/>
    <property type="project" value="TreeGrafter"/>
</dbReference>
<dbReference type="OrthoDB" id="3358371at2759"/>
<dbReference type="InterPro" id="IPR008030">
    <property type="entry name" value="NmrA-like"/>
</dbReference>
<evidence type="ECO:0000259" key="3">
    <source>
        <dbReference type="Pfam" id="PF05368"/>
    </source>
</evidence>
<dbReference type="Gene3D" id="3.40.50.720">
    <property type="entry name" value="NAD(P)-binding Rossmann-like Domain"/>
    <property type="match status" value="1"/>
</dbReference>
<reference evidence="4 5" key="2">
    <citation type="journal article" date="2012" name="Eukaryot. Cell">
        <title>Genome update of Botrytis cinerea strains B05.10 and T4.</title>
        <authorList>
            <person name="Staats M."/>
            <person name="van Kan J.A."/>
        </authorList>
    </citation>
    <scope>NUCLEOTIDE SEQUENCE [LARGE SCALE GENOMIC DNA]</scope>
    <source>
        <strain evidence="4 5">B05.10</strain>
    </source>
</reference>
<dbReference type="Gene3D" id="3.90.25.10">
    <property type="entry name" value="UDP-galactose 4-epimerase, domain 1"/>
    <property type="match status" value="1"/>
</dbReference>
<reference evidence="4 5" key="3">
    <citation type="journal article" date="2017" name="Mol. Plant Pathol.">
        <title>A gapless genome sequence of the fungus Botrytis cinerea.</title>
        <authorList>
            <person name="Van Kan J.A."/>
            <person name="Stassen J.H."/>
            <person name="Mosbach A."/>
            <person name="Van Der Lee T.A."/>
            <person name="Faino L."/>
            <person name="Farmer A.D."/>
            <person name="Papasotiriou D.G."/>
            <person name="Zhou S."/>
            <person name="Seidl M.F."/>
            <person name="Cottam E."/>
            <person name="Edel D."/>
            <person name="Hahn M."/>
            <person name="Schwartz D.C."/>
            <person name="Dietrich R.A."/>
            <person name="Widdison S."/>
            <person name="Scalliet G."/>
        </authorList>
    </citation>
    <scope>NUCLEOTIDE SEQUENCE [LARGE SCALE GENOMIC DNA]</scope>
    <source>
        <strain evidence="4 5">B05.10</strain>
    </source>
</reference>
<dbReference type="CDD" id="cd05251">
    <property type="entry name" value="NmrA_like_SDR_a"/>
    <property type="match status" value="1"/>
</dbReference>
<evidence type="ECO:0000313" key="5">
    <source>
        <dbReference type="Proteomes" id="UP000001798"/>
    </source>
</evidence>
<sequence length="311" mass="34184">MSKKLLVVFGATGQQGGSVANVVLSDPLLSSQYSVRAISRSTTSPKAQDLATKGAELISADLNDPLSLKAALENAHTVFAMTSTTLTGDTREVETAQAKALCTAAIAAGAQYIIWQTLPPVMAISDGKLSVNHFDTKADIEQYIRSLPIKSAFYCPAYFMQNFTNQLMPPRPSPANDGSYVFASLCNPDTRMPLIDATEMGKWIAPILESPDEYEGKVLEAMEGWYTWKEIAEIVSSVTGKRVAYQQVSDELFKEWMPPLVKDDMQGMFVFYRNYGFYSKPPGQKSEDSGKAKGKLSSLEEFCKKAEFTFP</sequence>
<dbReference type="SUPFAM" id="SSF51735">
    <property type="entry name" value="NAD(P)-binding Rossmann-fold domains"/>
    <property type="match status" value="1"/>
</dbReference>
<dbReference type="PANTHER" id="PTHR42748">
    <property type="entry name" value="NITROGEN METABOLITE REPRESSION PROTEIN NMRA FAMILY MEMBER"/>
    <property type="match status" value="1"/>
</dbReference>
<gene>
    <name evidence="4" type="primary">Bcpio2</name>
    <name evidence="4" type="ORF">BCIN_13g03110</name>
</gene>
<dbReference type="InterPro" id="IPR051164">
    <property type="entry name" value="NmrA-like_oxidored"/>
</dbReference>
<dbReference type="Pfam" id="PF05368">
    <property type="entry name" value="NmrA"/>
    <property type="match status" value="1"/>
</dbReference>
<feature type="domain" description="NmrA-like" evidence="3">
    <location>
        <begin position="3"/>
        <end position="302"/>
    </location>
</feature>
<reference evidence="4 5" key="1">
    <citation type="journal article" date="2011" name="PLoS Genet.">
        <title>Genomic analysis of the necrotrophic fungal pathogens Sclerotinia sclerotiorum and Botrytis cinerea.</title>
        <authorList>
            <person name="Amselem J."/>
            <person name="Cuomo C.A."/>
            <person name="van Kan J.A."/>
            <person name="Viaud M."/>
            <person name="Benito E.P."/>
            <person name="Couloux A."/>
            <person name="Coutinho P.M."/>
            <person name="de Vries R.P."/>
            <person name="Dyer P.S."/>
            <person name="Fillinger S."/>
            <person name="Fournier E."/>
            <person name="Gout L."/>
            <person name="Hahn M."/>
            <person name="Kohn L."/>
            <person name="Lapalu N."/>
            <person name="Plummer K.M."/>
            <person name="Pradier J.M."/>
            <person name="Quevillon E."/>
            <person name="Sharon A."/>
            <person name="Simon A."/>
            <person name="ten Have A."/>
            <person name="Tudzynski B."/>
            <person name="Tudzynski P."/>
            <person name="Wincker P."/>
            <person name="Andrew M."/>
            <person name="Anthouard V."/>
            <person name="Beever R.E."/>
            <person name="Beffa R."/>
            <person name="Benoit I."/>
            <person name="Bouzid O."/>
            <person name="Brault B."/>
            <person name="Chen Z."/>
            <person name="Choquer M."/>
            <person name="Collemare J."/>
            <person name="Cotton P."/>
            <person name="Danchin E.G."/>
            <person name="Da Silva C."/>
            <person name="Gautier A."/>
            <person name="Giraud C."/>
            <person name="Giraud T."/>
            <person name="Gonzalez C."/>
            <person name="Grossetete S."/>
            <person name="Guldener U."/>
            <person name="Henrissat B."/>
            <person name="Howlett B.J."/>
            <person name="Kodira C."/>
            <person name="Kretschmer M."/>
            <person name="Lappartient A."/>
            <person name="Leroch M."/>
            <person name="Levis C."/>
            <person name="Mauceli E."/>
            <person name="Neuveglise C."/>
            <person name="Oeser B."/>
            <person name="Pearson M."/>
            <person name="Poulain J."/>
            <person name="Poussereau N."/>
            <person name="Quesneville H."/>
            <person name="Rascle C."/>
            <person name="Schumacher J."/>
            <person name="Segurens B."/>
            <person name="Sexton A."/>
            <person name="Silva E."/>
            <person name="Sirven C."/>
            <person name="Soanes D.M."/>
            <person name="Talbot N.J."/>
            <person name="Templeton M."/>
            <person name="Yandava C."/>
            <person name="Yarden O."/>
            <person name="Zeng Q."/>
            <person name="Rollins J.A."/>
            <person name="Lebrun M.H."/>
            <person name="Dickman M."/>
        </authorList>
    </citation>
    <scope>NUCLEOTIDE SEQUENCE [LARGE SCALE GENOMIC DNA]</scope>
    <source>
        <strain evidence="4 5">B05.10</strain>
    </source>
</reference>
<organism evidence="4 5">
    <name type="scientific">Botryotinia fuckeliana (strain B05.10)</name>
    <name type="common">Noble rot fungus</name>
    <name type="synonym">Botrytis cinerea</name>
    <dbReference type="NCBI Taxonomy" id="332648"/>
    <lineage>
        <taxon>Eukaryota</taxon>
        <taxon>Fungi</taxon>
        <taxon>Dikarya</taxon>
        <taxon>Ascomycota</taxon>
        <taxon>Pezizomycotina</taxon>
        <taxon>Leotiomycetes</taxon>
        <taxon>Helotiales</taxon>
        <taxon>Sclerotiniaceae</taxon>
        <taxon>Botrytis</taxon>
    </lineage>
</organism>
<accession>A0A384K0W5</accession>
<comment type="similarity">
    <text evidence="1">Belongs to the NmrA-type oxidoreductase family.</text>
</comment>